<dbReference type="InterPro" id="IPR051132">
    <property type="entry name" value="3-5_Exonuclease_domain"/>
</dbReference>
<protein>
    <recommendedName>
        <fullName evidence="3">3'-5' exonuclease domain-containing protein</fullName>
    </recommendedName>
</protein>
<dbReference type="EMBL" id="PNBA02000004">
    <property type="protein sequence ID" value="KAG6426816.1"/>
    <property type="molecule type" value="Genomic_DNA"/>
</dbReference>
<proteinExistence type="predicted"/>
<dbReference type="InterPro" id="IPR002562">
    <property type="entry name" value="3'-5'_exonuclease_dom"/>
</dbReference>
<dbReference type="InterPro" id="IPR036397">
    <property type="entry name" value="RNaseH_sf"/>
</dbReference>
<dbReference type="GO" id="GO:0005634">
    <property type="term" value="C:nucleus"/>
    <property type="evidence" value="ECO:0007669"/>
    <property type="project" value="TreeGrafter"/>
</dbReference>
<dbReference type="GO" id="GO:0006139">
    <property type="term" value="P:nucleobase-containing compound metabolic process"/>
    <property type="evidence" value="ECO:0007669"/>
    <property type="project" value="InterPro"/>
</dbReference>
<dbReference type="GO" id="GO:0008408">
    <property type="term" value="F:3'-5' exonuclease activity"/>
    <property type="evidence" value="ECO:0007669"/>
    <property type="project" value="InterPro"/>
</dbReference>
<accession>A0A8X8Y5Z5</accession>
<organism evidence="4">
    <name type="scientific">Salvia splendens</name>
    <name type="common">Scarlet sage</name>
    <dbReference type="NCBI Taxonomy" id="180675"/>
    <lineage>
        <taxon>Eukaryota</taxon>
        <taxon>Viridiplantae</taxon>
        <taxon>Streptophyta</taxon>
        <taxon>Embryophyta</taxon>
        <taxon>Tracheophyta</taxon>
        <taxon>Spermatophyta</taxon>
        <taxon>Magnoliopsida</taxon>
        <taxon>eudicotyledons</taxon>
        <taxon>Gunneridae</taxon>
        <taxon>Pentapetalae</taxon>
        <taxon>asterids</taxon>
        <taxon>lamiids</taxon>
        <taxon>Lamiales</taxon>
        <taxon>Lamiaceae</taxon>
        <taxon>Nepetoideae</taxon>
        <taxon>Mentheae</taxon>
        <taxon>Salviinae</taxon>
        <taxon>Salvia</taxon>
        <taxon>Salvia subgen. Calosphace</taxon>
        <taxon>core Calosphace</taxon>
    </lineage>
</organism>
<evidence type="ECO:0000256" key="1">
    <source>
        <dbReference type="ARBA" id="ARBA00022722"/>
    </source>
</evidence>
<keyword evidence="5" id="KW-1185">Reference proteome</keyword>
<dbReference type="Gene3D" id="3.30.420.10">
    <property type="entry name" value="Ribonuclease H-like superfamily/Ribonuclease H"/>
    <property type="match status" value="1"/>
</dbReference>
<evidence type="ECO:0000313" key="4">
    <source>
        <dbReference type="EMBL" id="KAG6426816.1"/>
    </source>
</evidence>
<evidence type="ECO:0000259" key="3">
    <source>
        <dbReference type="Pfam" id="PF01612"/>
    </source>
</evidence>
<dbReference type="PANTHER" id="PTHR13620:SF121">
    <property type="entry name" value="EMB|CAB82946.1-RELATED"/>
    <property type="match status" value="1"/>
</dbReference>
<dbReference type="InterPro" id="IPR012337">
    <property type="entry name" value="RNaseH-like_sf"/>
</dbReference>
<dbReference type="Pfam" id="PF01612">
    <property type="entry name" value="DNA_pol_A_exo1"/>
    <property type="match status" value="1"/>
</dbReference>
<comment type="caution">
    <text evidence="4">The sequence shown here is derived from an EMBL/GenBank/DDBJ whole genome shotgun (WGS) entry which is preliminary data.</text>
</comment>
<dbReference type="Proteomes" id="UP000298416">
    <property type="component" value="Unassembled WGS sequence"/>
</dbReference>
<dbReference type="PANTHER" id="PTHR13620">
    <property type="entry name" value="3-5 EXONUCLEASE"/>
    <property type="match status" value="1"/>
</dbReference>
<dbReference type="AlphaFoldDB" id="A0A8X8Y5Z5"/>
<evidence type="ECO:0000256" key="2">
    <source>
        <dbReference type="ARBA" id="ARBA00022801"/>
    </source>
</evidence>
<gene>
    <name evidence="4" type="ORF">SASPL_111050</name>
</gene>
<keyword evidence="2" id="KW-0378">Hydrolase</keyword>
<dbReference type="GO" id="GO:0003676">
    <property type="term" value="F:nucleic acid binding"/>
    <property type="evidence" value="ECO:0007669"/>
    <property type="project" value="InterPro"/>
</dbReference>
<reference evidence="4" key="1">
    <citation type="submission" date="2018-01" db="EMBL/GenBank/DDBJ databases">
        <authorList>
            <person name="Mao J.F."/>
        </authorList>
    </citation>
    <scope>NUCLEOTIDE SEQUENCE</scope>
    <source>
        <strain evidence="4">Huo1</strain>
        <tissue evidence="4">Leaf</tissue>
    </source>
</reference>
<dbReference type="SUPFAM" id="SSF53098">
    <property type="entry name" value="Ribonuclease H-like"/>
    <property type="match status" value="1"/>
</dbReference>
<reference evidence="4" key="2">
    <citation type="submission" date="2020-08" db="EMBL/GenBank/DDBJ databases">
        <title>Plant Genome Project.</title>
        <authorList>
            <person name="Zhang R.-G."/>
        </authorList>
    </citation>
    <scope>NUCLEOTIDE SEQUENCE</scope>
    <source>
        <strain evidence="4">Huo1</strain>
        <tissue evidence="4">Leaf</tissue>
    </source>
</reference>
<feature type="domain" description="3'-5' exonuclease" evidence="3">
    <location>
        <begin position="33"/>
        <end position="198"/>
    </location>
</feature>
<name>A0A8X8Y5Z5_SALSN</name>
<keyword evidence="1" id="KW-0540">Nuclease</keyword>
<evidence type="ECO:0000313" key="5">
    <source>
        <dbReference type="Proteomes" id="UP000298416"/>
    </source>
</evidence>
<sequence length="200" mass="22884">MMTTLLVKFEGKIIETTVTNKANVADDWIQSINRLLKQHQGHKIIGMSCKFIHHPILSMSNKTALLQLCFQTKALILQLLHIDSIPQSIRDFFSDSNTTFVGIDIQNNSRKLLEEYAVRVSRMVDIHFLAKKWFPVSYRGMPSLRALAYCIVGFSVRKCRSNANKKGDWESRILDTELVEQACVDAYTSYIIAHKLLKHG</sequence>
<dbReference type="GO" id="GO:0005737">
    <property type="term" value="C:cytoplasm"/>
    <property type="evidence" value="ECO:0007669"/>
    <property type="project" value="TreeGrafter"/>
</dbReference>